<dbReference type="PANTHER" id="PTHR18902">
    <property type="entry name" value="NUCLEAR MITOTIC APPARATUS PROTEIN 1-RELATED"/>
    <property type="match status" value="1"/>
</dbReference>
<dbReference type="AlphaFoldDB" id="A0A6J1WBQ8"/>
<dbReference type="GO" id="GO:0008017">
    <property type="term" value="F:microtubule binding"/>
    <property type="evidence" value="ECO:0007669"/>
    <property type="project" value="TreeGrafter"/>
</dbReference>
<name>A0A6J1WBQ8_9SAUR</name>
<gene>
    <name evidence="7" type="primary">LOC113431887</name>
</gene>
<sequence length="110" mass="12741">MREEGLRSEMKQLKEKTADLQAQLVQKEQAVEHYKAQMEKARTHYDAKKQQNQELLQKLKGLEHLEKENAELKAESERLAKELQRTALQAAESELSLKSLTSQVRVLQAQ</sequence>
<dbReference type="GO" id="GO:0000922">
    <property type="term" value="C:spindle pole"/>
    <property type="evidence" value="ECO:0007669"/>
    <property type="project" value="TreeGrafter"/>
</dbReference>
<dbReference type="GO" id="GO:0005813">
    <property type="term" value="C:centrosome"/>
    <property type="evidence" value="ECO:0007669"/>
    <property type="project" value="TreeGrafter"/>
</dbReference>
<dbReference type="GO" id="GO:0005876">
    <property type="term" value="C:spindle microtubule"/>
    <property type="evidence" value="ECO:0007669"/>
    <property type="project" value="TreeGrafter"/>
</dbReference>
<dbReference type="GO" id="GO:0005737">
    <property type="term" value="C:cytoplasm"/>
    <property type="evidence" value="ECO:0007669"/>
    <property type="project" value="UniProtKB-SubCell"/>
</dbReference>
<evidence type="ECO:0000256" key="2">
    <source>
        <dbReference type="ARBA" id="ARBA00022490"/>
    </source>
</evidence>
<dbReference type="KEGG" id="nss:113431887"/>
<dbReference type="Proteomes" id="UP000504612">
    <property type="component" value="Unplaced"/>
</dbReference>
<feature type="non-terminal residue" evidence="7">
    <location>
        <position position="110"/>
    </location>
</feature>
<evidence type="ECO:0000256" key="1">
    <source>
        <dbReference type="ARBA" id="ARBA00004496"/>
    </source>
</evidence>
<protein>
    <submittedName>
        <fullName evidence="7">Nuclear mitotic apparatus protein 1-like</fullName>
    </submittedName>
</protein>
<accession>A0A6J1WBQ8</accession>
<keyword evidence="3" id="KW-0597">Phosphoprotein</keyword>
<evidence type="ECO:0000256" key="5">
    <source>
        <dbReference type="SAM" id="Coils"/>
    </source>
</evidence>
<organism evidence="6 7">
    <name type="scientific">Notechis scutatus</name>
    <name type="common">mainland tiger snake</name>
    <dbReference type="NCBI Taxonomy" id="8663"/>
    <lineage>
        <taxon>Eukaryota</taxon>
        <taxon>Metazoa</taxon>
        <taxon>Chordata</taxon>
        <taxon>Craniata</taxon>
        <taxon>Vertebrata</taxon>
        <taxon>Euteleostomi</taxon>
        <taxon>Lepidosauria</taxon>
        <taxon>Squamata</taxon>
        <taxon>Bifurcata</taxon>
        <taxon>Unidentata</taxon>
        <taxon>Episquamata</taxon>
        <taxon>Toxicofera</taxon>
        <taxon>Serpentes</taxon>
        <taxon>Colubroidea</taxon>
        <taxon>Elapidae</taxon>
        <taxon>Hydrophiinae</taxon>
        <taxon>Notechis</taxon>
    </lineage>
</organism>
<evidence type="ECO:0000313" key="7">
    <source>
        <dbReference type="RefSeq" id="XP_026549929.1"/>
    </source>
</evidence>
<evidence type="ECO:0000256" key="3">
    <source>
        <dbReference type="ARBA" id="ARBA00022553"/>
    </source>
</evidence>
<keyword evidence="2" id="KW-0963">Cytoplasm</keyword>
<evidence type="ECO:0000313" key="6">
    <source>
        <dbReference type="Proteomes" id="UP000504612"/>
    </source>
</evidence>
<reference evidence="7" key="1">
    <citation type="submission" date="2025-08" db="UniProtKB">
        <authorList>
            <consortium name="RefSeq"/>
        </authorList>
    </citation>
    <scope>IDENTIFICATION</scope>
</reference>
<keyword evidence="4 5" id="KW-0175">Coiled coil</keyword>
<keyword evidence="6" id="KW-1185">Reference proteome</keyword>
<comment type="subcellular location">
    <subcellularLocation>
        <location evidence="1">Cytoplasm</location>
    </subcellularLocation>
</comment>
<dbReference type="InterPro" id="IPR051841">
    <property type="entry name" value="MT-Golgi_org_protein"/>
</dbReference>
<dbReference type="GeneID" id="113431887"/>
<dbReference type="GO" id="GO:0000132">
    <property type="term" value="P:establishment of mitotic spindle orientation"/>
    <property type="evidence" value="ECO:0007669"/>
    <property type="project" value="TreeGrafter"/>
</dbReference>
<dbReference type="PANTHER" id="PTHR18902:SF24">
    <property type="entry name" value="NUCLEAR MITOTIC APPARATUS PROTEIN 1"/>
    <property type="match status" value="1"/>
</dbReference>
<feature type="coiled-coil region" evidence="5">
    <location>
        <begin position="3"/>
        <end position="110"/>
    </location>
</feature>
<evidence type="ECO:0000256" key="4">
    <source>
        <dbReference type="ARBA" id="ARBA00023054"/>
    </source>
</evidence>
<dbReference type="RefSeq" id="XP_026549929.1">
    <property type="nucleotide sequence ID" value="XM_026694144.1"/>
</dbReference>
<proteinExistence type="predicted"/>